<dbReference type="KEGG" id="ock:EXM22_10110"/>
<name>A0A5C1QSE2_9SPIO</name>
<organism evidence="2 3">
    <name type="scientific">Oceanispirochaeta crateris</name>
    <dbReference type="NCBI Taxonomy" id="2518645"/>
    <lineage>
        <taxon>Bacteria</taxon>
        <taxon>Pseudomonadati</taxon>
        <taxon>Spirochaetota</taxon>
        <taxon>Spirochaetia</taxon>
        <taxon>Spirochaetales</taxon>
        <taxon>Spirochaetaceae</taxon>
        <taxon>Oceanispirochaeta</taxon>
    </lineage>
</organism>
<dbReference type="EMBL" id="CP036150">
    <property type="protein sequence ID" value="QEN09900.1"/>
    <property type="molecule type" value="Genomic_DNA"/>
</dbReference>
<dbReference type="SMART" id="SM00899">
    <property type="entry name" value="FeoA"/>
    <property type="match status" value="1"/>
</dbReference>
<reference evidence="2 3" key="1">
    <citation type="submission" date="2019-02" db="EMBL/GenBank/DDBJ databases">
        <title>Complete Genome Sequence and Methylome Analysis of free living Spirochaetas.</title>
        <authorList>
            <person name="Fomenkov A."/>
            <person name="Dubinina G."/>
            <person name="Leshcheva N."/>
            <person name="Mikheeva N."/>
            <person name="Grabovich M."/>
            <person name="Vincze T."/>
            <person name="Roberts R.J."/>
        </authorList>
    </citation>
    <scope>NUCLEOTIDE SEQUENCE [LARGE SCALE GENOMIC DNA]</scope>
    <source>
        <strain evidence="2 3">K2</strain>
    </source>
</reference>
<evidence type="ECO:0000259" key="1">
    <source>
        <dbReference type="SMART" id="SM00899"/>
    </source>
</evidence>
<protein>
    <submittedName>
        <fullName evidence="2">Ferrous iron transport protein A</fullName>
    </submittedName>
</protein>
<dbReference type="Proteomes" id="UP000324209">
    <property type="component" value="Chromosome"/>
</dbReference>
<dbReference type="InterPro" id="IPR008988">
    <property type="entry name" value="Transcriptional_repressor_C"/>
</dbReference>
<feature type="domain" description="Ferrous iron transporter FeoA-like" evidence="1">
    <location>
        <begin position="29"/>
        <end position="98"/>
    </location>
</feature>
<dbReference type="Pfam" id="PF04023">
    <property type="entry name" value="FeoA"/>
    <property type="match status" value="1"/>
</dbReference>
<sequence length="98" mass="11038">MLCTTANITESREVNLNFDKNKTLTDSPSNLTEAKISKEYIIKDIIADDQDLKDFLFTLGCYKGETIALISILAENYVITVKDARYSIDSDLARAIRL</sequence>
<dbReference type="InterPro" id="IPR007167">
    <property type="entry name" value="Fe-transptr_FeoA-like"/>
</dbReference>
<dbReference type="SUPFAM" id="SSF50037">
    <property type="entry name" value="C-terminal domain of transcriptional repressors"/>
    <property type="match status" value="1"/>
</dbReference>
<accession>A0A5C1QSE2</accession>
<keyword evidence="3" id="KW-1185">Reference proteome</keyword>
<evidence type="ECO:0000313" key="2">
    <source>
        <dbReference type="EMBL" id="QEN09900.1"/>
    </source>
</evidence>
<gene>
    <name evidence="2" type="ORF">EXM22_10110</name>
</gene>
<dbReference type="GO" id="GO:0046914">
    <property type="term" value="F:transition metal ion binding"/>
    <property type="evidence" value="ECO:0007669"/>
    <property type="project" value="InterPro"/>
</dbReference>
<proteinExistence type="predicted"/>
<evidence type="ECO:0000313" key="3">
    <source>
        <dbReference type="Proteomes" id="UP000324209"/>
    </source>
</evidence>
<dbReference type="OrthoDB" id="5984at2"/>
<dbReference type="AlphaFoldDB" id="A0A5C1QSE2"/>